<evidence type="ECO:0000313" key="2">
    <source>
        <dbReference type="Proteomes" id="UP000187283"/>
    </source>
</evidence>
<keyword evidence="2" id="KW-1185">Reference proteome</keyword>
<name>A0A1R1Y141_9FUNG</name>
<reference evidence="1 2" key="1">
    <citation type="submission" date="2017-01" db="EMBL/GenBank/DDBJ databases">
        <authorList>
            <person name="Mah S.A."/>
            <person name="Swanson W.J."/>
            <person name="Moy G.W."/>
            <person name="Vacquier V.D."/>
        </authorList>
    </citation>
    <scope>NUCLEOTIDE SEQUENCE [LARGE SCALE GENOMIC DNA]</scope>
    <source>
        <strain evidence="1 2">GSMNP</strain>
    </source>
</reference>
<proteinExistence type="predicted"/>
<accession>A0A1R1Y141</accession>
<comment type="caution">
    <text evidence="1">The sequence shown here is derived from an EMBL/GenBank/DDBJ whole genome shotgun (WGS) entry which is preliminary data.</text>
</comment>
<organism evidence="1 2">
    <name type="scientific">Smittium culicis</name>
    <dbReference type="NCBI Taxonomy" id="133412"/>
    <lineage>
        <taxon>Eukaryota</taxon>
        <taxon>Fungi</taxon>
        <taxon>Fungi incertae sedis</taxon>
        <taxon>Zoopagomycota</taxon>
        <taxon>Kickxellomycotina</taxon>
        <taxon>Harpellomycetes</taxon>
        <taxon>Harpellales</taxon>
        <taxon>Legeriomycetaceae</taxon>
        <taxon>Smittium</taxon>
    </lineage>
</organism>
<dbReference type="AlphaFoldDB" id="A0A1R1Y141"/>
<evidence type="ECO:0000313" key="1">
    <source>
        <dbReference type="EMBL" id="OMJ20620.1"/>
    </source>
</evidence>
<protein>
    <submittedName>
        <fullName evidence="1">Uncharacterized protein</fullName>
    </submittedName>
</protein>
<dbReference type="Proteomes" id="UP000187283">
    <property type="component" value="Unassembled WGS sequence"/>
</dbReference>
<gene>
    <name evidence="1" type="ORF">AYI70_g3992</name>
</gene>
<sequence length="87" mass="9532">MWFDPSEQSALTTLAVASAISQTTYLPSQHMGSSFSIIDAILYLEYFPWLPLSPTTIILLLHLARLSALSLAPTPSQPQMTLPELAD</sequence>
<dbReference type="EMBL" id="LSSN01001191">
    <property type="protein sequence ID" value="OMJ20620.1"/>
    <property type="molecule type" value="Genomic_DNA"/>
</dbReference>